<feature type="non-terminal residue" evidence="2">
    <location>
        <position position="534"/>
    </location>
</feature>
<feature type="region of interest" description="Disordered" evidence="1">
    <location>
        <begin position="246"/>
        <end position="268"/>
    </location>
</feature>
<sequence>ASAPEPAADSEQGAGQEAAEEEETKPVPEAKRKARKLSVKTSAASEPASSDATPASSSKARPKAAPKAKEVAAEPKLAAPLSKNLLAVEVEQDVEAATIEHEPEIIRTGEELSAIGEIPTSSIDLFCALMQLPAAKLKAYLRKAWLPLEGTGQRLVVRLVRFLAGWTPTQDDIEAFEAQIGKPARLLVSLKWSPDGYEADPSSAEAVEQLMQEVDGLLQKHRSEISTCLQSWLAGRCVVLEEAPPPLRPCSPSSPSKAQSSLGHCSPSKVADPLHRFRDIGQSPSKALKRLQELEEEGTSRRGSPDVTLQISAQECGHLLLGVSRHPPPSSTALSRLHAPDATEVNVLVEEPKQHNGCDVIPNLNLGLKDFHQCSPYLPGQQDLEELTPGEEQVPGELTPGKDGEELPSWLSLPPSAAAQCLPPPGLERQPLSAGDWRTMCEKDAVLPVPLRSRSQSEVPTSSTKAPKSSTTASSYVGRRACLRKERDSDGEDEDPKTGCLESPKASDHLSAAQASTLDTVNRIIGTSQDPLSQ</sequence>
<dbReference type="EMBL" id="CAJNNW010026659">
    <property type="protein sequence ID" value="CAE8686890.1"/>
    <property type="molecule type" value="Genomic_DNA"/>
</dbReference>
<reference evidence="2" key="1">
    <citation type="submission" date="2021-02" db="EMBL/GenBank/DDBJ databases">
        <authorList>
            <person name="Dougan E. K."/>
            <person name="Rhodes N."/>
            <person name="Thang M."/>
            <person name="Chan C."/>
        </authorList>
    </citation>
    <scope>NUCLEOTIDE SEQUENCE</scope>
</reference>
<feature type="compositionally biased region" description="Polar residues" evidence="1">
    <location>
        <begin position="513"/>
        <end position="534"/>
    </location>
</feature>
<feature type="region of interest" description="Disordered" evidence="1">
    <location>
        <begin position="391"/>
        <end position="431"/>
    </location>
</feature>
<accession>A0A813JQB9</accession>
<evidence type="ECO:0000256" key="1">
    <source>
        <dbReference type="SAM" id="MobiDB-lite"/>
    </source>
</evidence>
<feature type="region of interest" description="Disordered" evidence="1">
    <location>
        <begin position="1"/>
        <end position="74"/>
    </location>
</feature>
<proteinExistence type="predicted"/>
<feature type="compositionally biased region" description="Low complexity" evidence="1">
    <location>
        <begin position="250"/>
        <end position="261"/>
    </location>
</feature>
<feature type="compositionally biased region" description="Low complexity" evidence="1">
    <location>
        <begin position="460"/>
        <end position="475"/>
    </location>
</feature>
<organism evidence="2 3">
    <name type="scientific">Polarella glacialis</name>
    <name type="common">Dinoflagellate</name>
    <dbReference type="NCBI Taxonomy" id="89957"/>
    <lineage>
        <taxon>Eukaryota</taxon>
        <taxon>Sar</taxon>
        <taxon>Alveolata</taxon>
        <taxon>Dinophyceae</taxon>
        <taxon>Suessiales</taxon>
        <taxon>Suessiaceae</taxon>
        <taxon>Polarella</taxon>
    </lineage>
</organism>
<protein>
    <submittedName>
        <fullName evidence="2">Uncharacterized protein</fullName>
    </submittedName>
</protein>
<comment type="caution">
    <text evidence="2">The sequence shown here is derived from an EMBL/GenBank/DDBJ whole genome shotgun (WGS) entry which is preliminary data.</text>
</comment>
<evidence type="ECO:0000313" key="3">
    <source>
        <dbReference type="Proteomes" id="UP000626109"/>
    </source>
</evidence>
<dbReference type="AlphaFoldDB" id="A0A813JQB9"/>
<evidence type="ECO:0000313" key="2">
    <source>
        <dbReference type="EMBL" id="CAE8686890.1"/>
    </source>
</evidence>
<dbReference type="Proteomes" id="UP000626109">
    <property type="component" value="Unassembled WGS sequence"/>
</dbReference>
<name>A0A813JQB9_POLGL</name>
<feature type="compositionally biased region" description="Low complexity" evidence="1">
    <location>
        <begin position="42"/>
        <end position="59"/>
    </location>
</feature>
<feature type="region of interest" description="Disordered" evidence="1">
    <location>
        <begin position="448"/>
        <end position="534"/>
    </location>
</feature>
<gene>
    <name evidence="2" type="ORF">PGLA2088_LOCUS25190</name>
</gene>